<comment type="caution">
    <text evidence="1">The sequence shown here is derived from an EMBL/GenBank/DDBJ whole genome shotgun (WGS) entry which is preliminary data.</text>
</comment>
<dbReference type="Gene3D" id="3.40.50.2000">
    <property type="entry name" value="Glycogen Phosphorylase B"/>
    <property type="match status" value="1"/>
</dbReference>
<gene>
    <name evidence="1" type="ORF">NE536_15265</name>
</gene>
<dbReference type="Proteomes" id="UP001155604">
    <property type="component" value="Unassembled WGS sequence"/>
</dbReference>
<dbReference type="AlphaFoldDB" id="A0A9X2WWN5"/>
<reference evidence="1" key="1">
    <citation type="journal article" date="2023" name="Int. J. Syst. Evol. Microbiol.">
        <title>&lt;i&gt;Shewanella septentrionalis&lt;/i&gt; sp. nov. and &lt;i&gt;Shewanella holmiensis&lt;/i&gt; sp. nov., isolated from Baltic Sea water and sediments.</title>
        <authorList>
            <person name="Martin-Rodriguez A.J."/>
            <person name="Thorell K."/>
            <person name="Joffre E."/>
            <person name="Jensie-Markopoulos S."/>
            <person name="Moore E.R.B."/>
            <person name="Sjoling A."/>
        </authorList>
    </citation>
    <scope>NUCLEOTIDE SEQUENCE</scope>
    <source>
        <strain evidence="1">SP1W3</strain>
    </source>
</reference>
<dbReference type="EMBL" id="JAMTCC010000026">
    <property type="protein sequence ID" value="MCT7946721.1"/>
    <property type="molecule type" value="Genomic_DNA"/>
</dbReference>
<dbReference type="SUPFAM" id="SSF53756">
    <property type="entry name" value="UDP-Glycosyltransferase/glycogen phosphorylase"/>
    <property type="match status" value="1"/>
</dbReference>
<keyword evidence="2" id="KW-1185">Reference proteome</keyword>
<proteinExistence type="predicted"/>
<protein>
    <submittedName>
        <fullName evidence="1">Uncharacterized protein</fullName>
    </submittedName>
</protein>
<accession>A0A9X2WWN5</accession>
<evidence type="ECO:0000313" key="1">
    <source>
        <dbReference type="EMBL" id="MCT7946721.1"/>
    </source>
</evidence>
<name>A0A9X2WWN5_9GAMM</name>
<organism evidence="1 2">
    <name type="scientific">Shewanella septentrionalis</name>
    <dbReference type="NCBI Taxonomy" id="2952223"/>
    <lineage>
        <taxon>Bacteria</taxon>
        <taxon>Pseudomonadati</taxon>
        <taxon>Pseudomonadota</taxon>
        <taxon>Gammaproteobacteria</taxon>
        <taxon>Alteromonadales</taxon>
        <taxon>Shewanellaceae</taxon>
        <taxon>Shewanella</taxon>
    </lineage>
</organism>
<sequence>MIIADEVKRLWPSAEIKFILSQQAPYAAQCPYPAVLLEDTPTKQVKAVNQIMSDYLPDIVLFDASGRKSQLVHAHKLGAKVIFLSQHKRKRSRGMKIGRALVTDCHWVVQPEFVIGPISWLDRLKLKLINKPAPLNIGPVFTQPDASTQAALLAQYQLTNNEFVLFNAGSGGHKVNGELAADIFAQAAHESYKASGITSVMVFGPNYPKSLPNLAGIILISQLDNQQFINLLAASMAAVLGGGDTLLQAIALHKAILAVPISKDQSNRIAACKLKQLVMACTAESSEIQDAVKALIKKVENNDGYELQCKASDLNGLNVAIREIHNVYDRLGDKSCG</sequence>
<evidence type="ECO:0000313" key="2">
    <source>
        <dbReference type="Proteomes" id="UP001155604"/>
    </source>
</evidence>